<evidence type="ECO:0000256" key="5">
    <source>
        <dbReference type="ARBA" id="ARBA00022842"/>
    </source>
</evidence>
<keyword evidence="7" id="KW-0501">Molybdenum cofactor biosynthesis</keyword>
<evidence type="ECO:0000313" key="9">
    <source>
        <dbReference type="EMBL" id="GLR16084.1"/>
    </source>
</evidence>
<evidence type="ECO:0000256" key="6">
    <source>
        <dbReference type="ARBA" id="ARBA00023134"/>
    </source>
</evidence>
<dbReference type="Pfam" id="PF12804">
    <property type="entry name" value="NTP_transf_3"/>
    <property type="match status" value="1"/>
</dbReference>
<gene>
    <name evidence="9" type="ORF">GCM10007940_06990</name>
</gene>
<evidence type="ECO:0000256" key="7">
    <source>
        <dbReference type="ARBA" id="ARBA00023150"/>
    </source>
</evidence>
<keyword evidence="5" id="KW-0460">Magnesium</keyword>
<comment type="caution">
    <text evidence="9">The sequence shown here is derived from an EMBL/GenBank/DDBJ whole genome shotgun (WGS) entry which is preliminary data.</text>
</comment>
<dbReference type="InterPro" id="IPR027417">
    <property type="entry name" value="P-loop_NTPase"/>
</dbReference>
<keyword evidence="3" id="KW-0479">Metal-binding</keyword>
<evidence type="ECO:0000256" key="4">
    <source>
        <dbReference type="ARBA" id="ARBA00022741"/>
    </source>
</evidence>
<name>A0AA37SMM3_9BACT</name>
<dbReference type="GO" id="GO:0006777">
    <property type="term" value="P:Mo-molybdopterin cofactor biosynthetic process"/>
    <property type="evidence" value="ECO:0007669"/>
    <property type="project" value="UniProtKB-KW"/>
</dbReference>
<evidence type="ECO:0000259" key="8">
    <source>
        <dbReference type="Pfam" id="PF12804"/>
    </source>
</evidence>
<dbReference type="PANTHER" id="PTHR19136:SF81">
    <property type="entry name" value="MOLYBDENUM COFACTOR GUANYLYLTRANSFERASE"/>
    <property type="match status" value="1"/>
</dbReference>
<dbReference type="EMBL" id="BSOH01000003">
    <property type="protein sequence ID" value="GLR16084.1"/>
    <property type="molecule type" value="Genomic_DNA"/>
</dbReference>
<dbReference type="SUPFAM" id="SSF53448">
    <property type="entry name" value="Nucleotide-diphospho-sugar transferases"/>
    <property type="match status" value="1"/>
</dbReference>
<dbReference type="InterPro" id="IPR013482">
    <property type="entry name" value="Molybde_CF_guanTrfase"/>
</dbReference>
<keyword evidence="10" id="KW-1185">Reference proteome</keyword>
<evidence type="ECO:0000313" key="10">
    <source>
        <dbReference type="Proteomes" id="UP001156666"/>
    </source>
</evidence>
<feature type="domain" description="MobA-like NTP transferase" evidence="8">
    <location>
        <begin position="183"/>
        <end position="324"/>
    </location>
</feature>
<dbReference type="Gene3D" id="3.40.50.300">
    <property type="entry name" value="P-loop containing nucleotide triphosphate hydrolases"/>
    <property type="match status" value="1"/>
</dbReference>
<reference evidence="9" key="1">
    <citation type="journal article" date="2014" name="Int. J. Syst. Evol. Microbiol.">
        <title>Complete genome sequence of Corynebacterium casei LMG S-19264T (=DSM 44701T), isolated from a smear-ripened cheese.</title>
        <authorList>
            <consortium name="US DOE Joint Genome Institute (JGI-PGF)"/>
            <person name="Walter F."/>
            <person name="Albersmeier A."/>
            <person name="Kalinowski J."/>
            <person name="Ruckert C."/>
        </authorList>
    </citation>
    <scope>NUCLEOTIDE SEQUENCE</scope>
    <source>
        <strain evidence="9">NBRC 108769</strain>
    </source>
</reference>
<keyword evidence="1" id="KW-0963">Cytoplasm</keyword>
<dbReference type="Proteomes" id="UP001156666">
    <property type="component" value="Unassembled WGS sequence"/>
</dbReference>
<dbReference type="InterPro" id="IPR025877">
    <property type="entry name" value="MobA-like_NTP_Trfase"/>
</dbReference>
<dbReference type="RefSeq" id="WP_235294727.1">
    <property type="nucleotide sequence ID" value="NZ_BSOH01000003.1"/>
</dbReference>
<evidence type="ECO:0000256" key="2">
    <source>
        <dbReference type="ARBA" id="ARBA00022679"/>
    </source>
</evidence>
<dbReference type="InterPro" id="IPR029044">
    <property type="entry name" value="Nucleotide-diphossugar_trans"/>
</dbReference>
<keyword evidence="6" id="KW-0342">GTP-binding</keyword>
<organism evidence="9 10">
    <name type="scientific">Portibacter lacus</name>
    <dbReference type="NCBI Taxonomy" id="1099794"/>
    <lineage>
        <taxon>Bacteria</taxon>
        <taxon>Pseudomonadati</taxon>
        <taxon>Bacteroidota</taxon>
        <taxon>Saprospiria</taxon>
        <taxon>Saprospirales</taxon>
        <taxon>Haliscomenobacteraceae</taxon>
        <taxon>Portibacter</taxon>
    </lineage>
</organism>
<dbReference type="GO" id="GO:0046872">
    <property type="term" value="F:metal ion binding"/>
    <property type="evidence" value="ECO:0007669"/>
    <property type="project" value="UniProtKB-KW"/>
</dbReference>
<proteinExistence type="predicted"/>
<dbReference type="AlphaFoldDB" id="A0AA37SMM3"/>
<dbReference type="PANTHER" id="PTHR19136">
    <property type="entry name" value="MOLYBDENUM COFACTOR GUANYLYLTRANSFERASE"/>
    <property type="match status" value="1"/>
</dbReference>
<sequence>MQKKSKHANLVKPSFGSFGRNEWAFIGAPCGEIKSLVERIAELAENQILYIDETHHKEATPEKLAITTKMGQAQSFSQPKSWNKPGNYINFSHYDFCFVNGNHFTAQKQIVILDSKKEESLSKKLDRLTNVRAILTTERVAKPYDFLKDHLNDIDAIPVFSIHDHQQIWEFIKNDFEVPRLKALVLAGGKSVRMGRDKGKINYHGVGQASYLYGMLSGMGFETYMSCRPEQSEQYADKNQIHDKFLDLGPFGAIASAFMTDPNAAWIVLPCDLPLLEQSHIKTLTSKRNPHLYATAFLNNHTQFPEPLISIWEPKMYQRMLGFLTQGYSCPRKVLINSEVELIEIENQDFMTNVNTPEELEKVSLKIEGN</sequence>
<keyword evidence="2" id="KW-0808">Transferase</keyword>
<dbReference type="Gene3D" id="3.90.550.10">
    <property type="entry name" value="Spore Coat Polysaccharide Biosynthesis Protein SpsA, Chain A"/>
    <property type="match status" value="1"/>
</dbReference>
<dbReference type="CDD" id="cd02503">
    <property type="entry name" value="MobA"/>
    <property type="match status" value="1"/>
</dbReference>
<dbReference type="GO" id="GO:0016779">
    <property type="term" value="F:nucleotidyltransferase activity"/>
    <property type="evidence" value="ECO:0007669"/>
    <property type="project" value="TreeGrafter"/>
</dbReference>
<dbReference type="GO" id="GO:0005525">
    <property type="term" value="F:GTP binding"/>
    <property type="evidence" value="ECO:0007669"/>
    <property type="project" value="UniProtKB-KW"/>
</dbReference>
<accession>A0AA37SMM3</accession>
<evidence type="ECO:0000256" key="1">
    <source>
        <dbReference type="ARBA" id="ARBA00022490"/>
    </source>
</evidence>
<reference evidence="9" key="2">
    <citation type="submission" date="2023-01" db="EMBL/GenBank/DDBJ databases">
        <title>Draft genome sequence of Portibacter lacus strain NBRC 108769.</title>
        <authorList>
            <person name="Sun Q."/>
            <person name="Mori K."/>
        </authorList>
    </citation>
    <scope>NUCLEOTIDE SEQUENCE</scope>
    <source>
        <strain evidence="9">NBRC 108769</strain>
    </source>
</reference>
<protein>
    <recommendedName>
        <fullName evidence="8">MobA-like NTP transferase domain-containing protein</fullName>
    </recommendedName>
</protein>
<keyword evidence="4" id="KW-0547">Nucleotide-binding</keyword>
<evidence type="ECO:0000256" key="3">
    <source>
        <dbReference type="ARBA" id="ARBA00022723"/>
    </source>
</evidence>